<dbReference type="AlphaFoldDB" id="A0A4S4ND13"/>
<dbReference type="OrthoDB" id="9776822at2"/>
<evidence type="ECO:0000256" key="1">
    <source>
        <dbReference type="ARBA" id="ARBA00010688"/>
    </source>
</evidence>
<protein>
    <submittedName>
        <fullName evidence="5">Sugar kinase</fullName>
    </submittedName>
</protein>
<feature type="domain" description="Carbohydrate kinase PfkB" evidence="4">
    <location>
        <begin position="1"/>
        <end position="288"/>
    </location>
</feature>
<name>A0A4S4ND13_9RHOB</name>
<dbReference type="InterPro" id="IPR050306">
    <property type="entry name" value="PfkB_Carbo_kinase"/>
</dbReference>
<evidence type="ECO:0000259" key="4">
    <source>
        <dbReference type="Pfam" id="PF00294"/>
    </source>
</evidence>
<dbReference type="Pfam" id="PF00294">
    <property type="entry name" value="PfkB"/>
    <property type="match status" value="1"/>
</dbReference>
<evidence type="ECO:0000256" key="3">
    <source>
        <dbReference type="ARBA" id="ARBA00022777"/>
    </source>
</evidence>
<sequence length="302" mass="31920">MTRVACLGEAMVELSMSGENNATVGVAGDTLNTAIYLKRAAPEIEVDYITRLGTCPFSERIRGFIASEDIGTARITSDPSRTPGLYAITVDDTGERTFTYWRSAAAARDMFADHDFAALDGYDLIYLSGISLAILPGPVRMALLDYLRGSGARLAFDGNYRPRLWEDADTARRVSTAYGEAAHILLPSIDDEMALYEETAAQVQDRLMALGAGGALKRSSAGPLSLSGPVTQDYPAARKVVDTTAAGDSFNGGYLAALLSGADQAAALMAGHRLAAEVVQHRGAIIPASATRALYEGAVDAS</sequence>
<evidence type="ECO:0000256" key="2">
    <source>
        <dbReference type="ARBA" id="ARBA00022679"/>
    </source>
</evidence>
<dbReference type="EMBL" id="SRKY01000003">
    <property type="protein sequence ID" value="THH35921.1"/>
    <property type="molecule type" value="Genomic_DNA"/>
</dbReference>
<comment type="caution">
    <text evidence="5">The sequence shown here is derived from an EMBL/GenBank/DDBJ whole genome shotgun (WGS) entry which is preliminary data.</text>
</comment>
<dbReference type="GO" id="GO:0042840">
    <property type="term" value="P:D-glucuronate catabolic process"/>
    <property type="evidence" value="ECO:0007669"/>
    <property type="project" value="TreeGrafter"/>
</dbReference>
<dbReference type="RefSeq" id="WP_136463391.1">
    <property type="nucleotide sequence ID" value="NZ_SRKY01000003.1"/>
</dbReference>
<proteinExistence type="inferred from homology"/>
<dbReference type="InterPro" id="IPR002173">
    <property type="entry name" value="Carboh/pur_kinase_PfkB_CS"/>
</dbReference>
<dbReference type="GO" id="GO:0019698">
    <property type="term" value="P:D-galacturonate catabolic process"/>
    <property type="evidence" value="ECO:0007669"/>
    <property type="project" value="TreeGrafter"/>
</dbReference>
<reference evidence="5 6" key="1">
    <citation type="submission" date="2019-04" db="EMBL/GenBank/DDBJ databases">
        <title>Shimia ponticola sp. nov., isolated from seawater.</title>
        <authorList>
            <person name="Kim Y.-O."/>
            <person name="Yoon J.-H."/>
        </authorList>
    </citation>
    <scope>NUCLEOTIDE SEQUENCE [LARGE SCALE GENOMIC DNA]</scope>
    <source>
        <strain evidence="5 6">MYP11</strain>
    </source>
</reference>
<dbReference type="Gene3D" id="3.40.1190.20">
    <property type="match status" value="1"/>
</dbReference>
<dbReference type="GO" id="GO:0005829">
    <property type="term" value="C:cytosol"/>
    <property type="evidence" value="ECO:0007669"/>
    <property type="project" value="TreeGrafter"/>
</dbReference>
<dbReference type="InterPro" id="IPR029056">
    <property type="entry name" value="Ribokinase-like"/>
</dbReference>
<dbReference type="SUPFAM" id="SSF53613">
    <property type="entry name" value="Ribokinase-like"/>
    <property type="match status" value="1"/>
</dbReference>
<dbReference type="Proteomes" id="UP000306602">
    <property type="component" value="Unassembled WGS sequence"/>
</dbReference>
<keyword evidence="3 5" id="KW-0418">Kinase</keyword>
<dbReference type="GO" id="GO:0006974">
    <property type="term" value="P:DNA damage response"/>
    <property type="evidence" value="ECO:0007669"/>
    <property type="project" value="TreeGrafter"/>
</dbReference>
<evidence type="ECO:0000313" key="5">
    <source>
        <dbReference type="EMBL" id="THH35921.1"/>
    </source>
</evidence>
<comment type="similarity">
    <text evidence="1">Belongs to the carbohydrate kinase PfkB family.</text>
</comment>
<gene>
    <name evidence="5" type="ORF">E4Z66_12690</name>
</gene>
<accession>A0A4S4ND13</accession>
<dbReference type="PANTHER" id="PTHR43085:SF15">
    <property type="entry name" value="2-DEHYDRO-3-DEOXYGLUCONOKINASE"/>
    <property type="match status" value="1"/>
</dbReference>
<evidence type="ECO:0000313" key="6">
    <source>
        <dbReference type="Proteomes" id="UP000306602"/>
    </source>
</evidence>
<keyword evidence="6" id="KW-1185">Reference proteome</keyword>
<dbReference type="InterPro" id="IPR011611">
    <property type="entry name" value="PfkB_dom"/>
</dbReference>
<organism evidence="5 6">
    <name type="scientific">Aliishimia ponticola</name>
    <dbReference type="NCBI Taxonomy" id="2499833"/>
    <lineage>
        <taxon>Bacteria</taxon>
        <taxon>Pseudomonadati</taxon>
        <taxon>Pseudomonadota</taxon>
        <taxon>Alphaproteobacteria</taxon>
        <taxon>Rhodobacterales</taxon>
        <taxon>Paracoccaceae</taxon>
        <taxon>Aliishimia</taxon>
    </lineage>
</organism>
<dbReference type="GO" id="GO:0008673">
    <property type="term" value="F:2-dehydro-3-deoxygluconokinase activity"/>
    <property type="evidence" value="ECO:0007669"/>
    <property type="project" value="TreeGrafter"/>
</dbReference>
<dbReference type="PANTHER" id="PTHR43085">
    <property type="entry name" value="HEXOKINASE FAMILY MEMBER"/>
    <property type="match status" value="1"/>
</dbReference>
<dbReference type="CDD" id="cd01166">
    <property type="entry name" value="KdgK"/>
    <property type="match status" value="1"/>
</dbReference>
<keyword evidence="2" id="KW-0808">Transferase</keyword>
<dbReference type="PROSITE" id="PS00584">
    <property type="entry name" value="PFKB_KINASES_2"/>
    <property type="match status" value="1"/>
</dbReference>